<dbReference type="CDD" id="cd01167">
    <property type="entry name" value="bac_FRK"/>
    <property type="match status" value="1"/>
</dbReference>
<evidence type="ECO:0000313" key="6">
    <source>
        <dbReference type="Proteomes" id="UP000253606"/>
    </source>
</evidence>
<name>A0A2Z5FWX8_9BACT</name>
<sequence>MTDQPKIVVGLGELLWDLLPEGKQLGGAPANFSVMAARLGNRAVIASRLGEDPLGREAKKYLAALPADLELIQEDAKHPTGSVSVTLKEGQAEYVIHEPVAWDFLELTPPWKELAASADAVCFGSLAQREPVSRRTIHGFLAATRRDCVRVFDVNLRKPFYTRGVLEDSLSRATILKLNDAEMPEVLKLLRLEGGDGVTLDPAALRKGARALLGEFPIELVCITMGNKGSLLVTRESFDQHPGIPTPMADTIGAGDAFTAALTSYYLQGASLPVLNEAGNRWGSWIASQAGAMPALSEAKLTEIQRAISSV</sequence>
<keyword evidence="2" id="KW-0808">Transferase</keyword>
<dbReference type="PANTHER" id="PTHR43085:SF57">
    <property type="entry name" value="CARBOHYDRATE KINASE PFKB DOMAIN-CONTAINING PROTEIN"/>
    <property type="match status" value="1"/>
</dbReference>
<gene>
    <name evidence="5" type="ORF">ACPOL_1661</name>
</gene>
<dbReference type="RefSeq" id="WP_114206525.1">
    <property type="nucleotide sequence ID" value="NZ_CP030840.1"/>
</dbReference>
<dbReference type="OrthoDB" id="9775849at2"/>
<evidence type="ECO:0000256" key="1">
    <source>
        <dbReference type="ARBA" id="ARBA00010688"/>
    </source>
</evidence>
<evidence type="ECO:0000256" key="2">
    <source>
        <dbReference type="ARBA" id="ARBA00022679"/>
    </source>
</evidence>
<dbReference type="Proteomes" id="UP000253606">
    <property type="component" value="Chromosome"/>
</dbReference>
<dbReference type="EMBL" id="CP030840">
    <property type="protein sequence ID" value="AXC11007.1"/>
    <property type="molecule type" value="Genomic_DNA"/>
</dbReference>
<dbReference type="KEGG" id="abas:ACPOL_1661"/>
<dbReference type="InterPro" id="IPR050306">
    <property type="entry name" value="PfkB_Carbo_kinase"/>
</dbReference>
<dbReference type="GO" id="GO:0016301">
    <property type="term" value="F:kinase activity"/>
    <property type="evidence" value="ECO:0007669"/>
    <property type="project" value="UniProtKB-KW"/>
</dbReference>
<evidence type="ECO:0000259" key="4">
    <source>
        <dbReference type="Pfam" id="PF00294"/>
    </source>
</evidence>
<dbReference type="PANTHER" id="PTHR43085">
    <property type="entry name" value="HEXOKINASE FAMILY MEMBER"/>
    <property type="match status" value="1"/>
</dbReference>
<accession>A0A2Z5FWX8</accession>
<dbReference type="PROSITE" id="PS00584">
    <property type="entry name" value="PFKB_KINASES_2"/>
    <property type="match status" value="1"/>
</dbReference>
<keyword evidence="6" id="KW-1185">Reference proteome</keyword>
<protein>
    <submittedName>
        <fullName evidence="5">Fructokinase</fullName>
    </submittedName>
</protein>
<dbReference type="Pfam" id="PF00294">
    <property type="entry name" value="PfkB"/>
    <property type="match status" value="1"/>
</dbReference>
<feature type="domain" description="Carbohydrate kinase PfkB" evidence="4">
    <location>
        <begin position="23"/>
        <end position="295"/>
    </location>
</feature>
<dbReference type="Gene3D" id="3.40.1190.20">
    <property type="match status" value="1"/>
</dbReference>
<evidence type="ECO:0000313" key="5">
    <source>
        <dbReference type="EMBL" id="AXC11007.1"/>
    </source>
</evidence>
<evidence type="ECO:0000256" key="3">
    <source>
        <dbReference type="ARBA" id="ARBA00022777"/>
    </source>
</evidence>
<dbReference type="InterPro" id="IPR029056">
    <property type="entry name" value="Ribokinase-like"/>
</dbReference>
<reference evidence="5 6" key="1">
    <citation type="journal article" date="2018" name="Front. Microbiol.">
        <title>Hydrolytic Capabilities as a Key to Environmental Success: Chitinolytic and Cellulolytic Acidobacteria From Acidic Sub-arctic Soils and Boreal Peatlands.</title>
        <authorList>
            <person name="Belova S.E."/>
            <person name="Ravin N.V."/>
            <person name="Pankratov T.A."/>
            <person name="Rakitin A.L."/>
            <person name="Ivanova A.A."/>
            <person name="Beletsky A.V."/>
            <person name="Mardanov A.V."/>
            <person name="Sinninghe Damste J.S."/>
            <person name="Dedysh S.N."/>
        </authorList>
    </citation>
    <scope>NUCLEOTIDE SEQUENCE [LARGE SCALE GENOMIC DNA]</scope>
    <source>
        <strain evidence="5 6">SBC82</strain>
    </source>
</reference>
<keyword evidence="3 5" id="KW-0418">Kinase</keyword>
<dbReference type="SUPFAM" id="SSF53613">
    <property type="entry name" value="Ribokinase-like"/>
    <property type="match status" value="1"/>
</dbReference>
<dbReference type="InterPro" id="IPR002173">
    <property type="entry name" value="Carboh/pur_kinase_PfkB_CS"/>
</dbReference>
<proteinExistence type="inferred from homology"/>
<dbReference type="AlphaFoldDB" id="A0A2Z5FWX8"/>
<comment type="similarity">
    <text evidence="1">Belongs to the carbohydrate kinase PfkB family.</text>
</comment>
<organism evidence="5 6">
    <name type="scientific">Acidisarcina polymorpha</name>
    <dbReference type="NCBI Taxonomy" id="2211140"/>
    <lineage>
        <taxon>Bacteria</taxon>
        <taxon>Pseudomonadati</taxon>
        <taxon>Acidobacteriota</taxon>
        <taxon>Terriglobia</taxon>
        <taxon>Terriglobales</taxon>
        <taxon>Acidobacteriaceae</taxon>
        <taxon>Acidisarcina</taxon>
    </lineage>
</organism>
<dbReference type="InterPro" id="IPR011611">
    <property type="entry name" value="PfkB_dom"/>
</dbReference>